<proteinExistence type="predicted"/>
<accession>A0ACC2QSD4</accession>
<reference evidence="1" key="1">
    <citation type="submission" date="2023-03" db="EMBL/GenBank/DDBJ databases">
        <title>Chromosome-level genomes of two armyworms, Mythimna separata and Mythimna loreyi, provide insights into the biosynthesis and reception of sex pheromones.</title>
        <authorList>
            <person name="Zhao H."/>
        </authorList>
    </citation>
    <scope>NUCLEOTIDE SEQUENCE</scope>
    <source>
        <strain evidence="1">BeijingLab</strain>
    </source>
</reference>
<comment type="caution">
    <text evidence="1">The sequence shown here is derived from an EMBL/GenBank/DDBJ whole genome shotgun (WGS) entry which is preliminary data.</text>
</comment>
<evidence type="ECO:0000313" key="2">
    <source>
        <dbReference type="Proteomes" id="UP001231649"/>
    </source>
</evidence>
<dbReference type="Proteomes" id="UP001231649">
    <property type="component" value="Chromosome 8"/>
</dbReference>
<organism evidence="1 2">
    <name type="scientific">Mythimna loreyi</name>
    <dbReference type="NCBI Taxonomy" id="667449"/>
    <lineage>
        <taxon>Eukaryota</taxon>
        <taxon>Metazoa</taxon>
        <taxon>Ecdysozoa</taxon>
        <taxon>Arthropoda</taxon>
        <taxon>Hexapoda</taxon>
        <taxon>Insecta</taxon>
        <taxon>Pterygota</taxon>
        <taxon>Neoptera</taxon>
        <taxon>Endopterygota</taxon>
        <taxon>Lepidoptera</taxon>
        <taxon>Glossata</taxon>
        <taxon>Ditrysia</taxon>
        <taxon>Noctuoidea</taxon>
        <taxon>Noctuidae</taxon>
        <taxon>Noctuinae</taxon>
        <taxon>Hadenini</taxon>
        <taxon>Mythimna</taxon>
    </lineage>
</organism>
<sequence>MNKMLIVLLAVCLASTQAFVKRDAPVDPNFLETMQKKMQDFSKDFNSQMASTFDVEAMKKNLNELAESVNKAMADMKAKPAAA</sequence>
<evidence type="ECO:0000313" key="1">
    <source>
        <dbReference type="EMBL" id="KAJ8724353.1"/>
    </source>
</evidence>
<protein>
    <submittedName>
        <fullName evidence="1">Uncharacterized protein</fullName>
    </submittedName>
</protein>
<name>A0ACC2QSD4_9NEOP</name>
<gene>
    <name evidence="1" type="ORF">PYW08_015827</name>
</gene>
<dbReference type="EMBL" id="CM056784">
    <property type="protein sequence ID" value="KAJ8724353.1"/>
    <property type="molecule type" value="Genomic_DNA"/>
</dbReference>
<keyword evidence="2" id="KW-1185">Reference proteome</keyword>